<dbReference type="EMBL" id="PYLP01000014">
    <property type="protein sequence ID" value="PST39434.1"/>
    <property type="molecule type" value="Genomic_DNA"/>
</dbReference>
<accession>A0A2T3FVX5</accession>
<keyword evidence="1" id="KW-0446">Lipid-binding</keyword>
<sequence>MEKYLIVTDTTSAMNKEIAAAHGIELISLSVIVDGQEYKDQVDISTEQLYDYLKDGKTPSTSQPNTGYLIEKMEAWQKENYEAIIVVTCSADLSGTNNGFHLAKDTVGLDNVYIYDSRQVGAPVMDMAIRAKQLADEGKDVDEIFKVLEEKTKHSFSFLYPDNFDQLSRSGRLSPMAARMASMLKIKALLCLDEQGKSVDKYSMSRTEVKVLKAITDKFHELGVNAEKYKIYISHADNIVFAKKAKLLLQTTFHGIEVEINNLPAVLTCHGGLACCALHSTYKI</sequence>
<evidence type="ECO:0000256" key="1">
    <source>
        <dbReference type="ARBA" id="ARBA00023121"/>
    </source>
</evidence>
<dbReference type="RefSeq" id="WP_106988437.1">
    <property type="nucleotide sequence ID" value="NZ_JAQCYN010000015.1"/>
</dbReference>
<dbReference type="SUPFAM" id="SSF82549">
    <property type="entry name" value="DAK1/DegV-like"/>
    <property type="match status" value="1"/>
</dbReference>
<reference evidence="3" key="1">
    <citation type="submission" date="2018-03" db="EMBL/GenBank/DDBJ databases">
        <title>Lachnoclostridium SNUG30370 gen.nov., sp.nov., isolated from human faeces.</title>
        <authorList>
            <person name="Seo B."/>
            <person name="Jeon K."/>
            <person name="Ko G."/>
        </authorList>
    </citation>
    <scope>NUCLEOTIDE SEQUENCE [LARGE SCALE GENOMIC DNA]</scope>
    <source>
        <strain evidence="3">SNUG30370</strain>
    </source>
</reference>
<dbReference type="Pfam" id="PF02645">
    <property type="entry name" value="DegV"/>
    <property type="match status" value="1"/>
</dbReference>
<evidence type="ECO:0000313" key="3">
    <source>
        <dbReference type="Proteomes" id="UP000241201"/>
    </source>
</evidence>
<dbReference type="AlphaFoldDB" id="A0A2T3FVX5"/>
<dbReference type="GO" id="GO:0008289">
    <property type="term" value="F:lipid binding"/>
    <property type="evidence" value="ECO:0007669"/>
    <property type="project" value="UniProtKB-KW"/>
</dbReference>
<dbReference type="InterPro" id="IPR050270">
    <property type="entry name" value="DegV_domain_contain"/>
</dbReference>
<gene>
    <name evidence="2" type="ORF">C7U55_09955</name>
</gene>
<organism evidence="2 3">
    <name type="scientific">Faecalibacillus faecis</name>
    <dbReference type="NCBI Taxonomy" id="1982628"/>
    <lineage>
        <taxon>Bacteria</taxon>
        <taxon>Bacillati</taxon>
        <taxon>Bacillota</taxon>
        <taxon>Erysipelotrichia</taxon>
        <taxon>Erysipelotrichales</taxon>
        <taxon>Coprobacillaceae</taxon>
        <taxon>Faecalibacillus</taxon>
    </lineage>
</organism>
<dbReference type="InterPro" id="IPR043168">
    <property type="entry name" value="DegV_C"/>
</dbReference>
<dbReference type="Gene3D" id="3.40.50.10170">
    <property type="match status" value="1"/>
</dbReference>
<dbReference type="NCBIfam" id="TIGR00762">
    <property type="entry name" value="DegV"/>
    <property type="match status" value="1"/>
</dbReference>
<comment type="caution">
    <text evidence="2">The sequence shown here is derived from an EMBL/GenBank/DDBJ whole genome shotgun (WGS) entry which is preliminary data.</text>
</comment>
<dbReference type="GeneID" id="77471417"/>
<dbReference type="Gene3D" id="3.30.1180.10">
    <property type="match status" value="1"/>
</dbReference>
<dbReference type="PANTHER" id="PTHR33434">
    <property type="entry name" value="DEGV DOMAIN-CONTAINING PROTEIN DR_1986-RELATED"/>
    <property type="match status" value="1"/>
</dbReference>
<proteinExistence type="predicted"/>
<dbReference type="PANTHER" id="PTHR33434:SF2">
    <property type="entry name" value="FATTY ACID-BINDING PROTEIN TM_1468"/>
    <property type="match status" value="1"/>
</dbReference>
<dbReference type="Proteomes" id="UP000241201">
    <property type="component" value="Unassembled WGS sequence"/>
</dbReference>
<keyword evidence="3" id="KW-1185">Reference proteome</keyword>
<name>A0A2T3FVX5_9FIRM</name>
<evidence type="ECO:0000313" key="2">
    <source>
        <dbReference type="EMBL" id="PST39434.1"/>
    </source>
</evidence>
<dbReference type="PROSITE" id="PS51482">
    <property type="entry name" value="DEGV"/>
    <property type="match status" value="1"/>
</dbReference>
<dbReference type="InterPro" id="IPR003797">
    <property type="entry name" value="DegV"/>
</dbReference>
<protein>
    <submittedName>
        <fullName evidence="2">DegV family protein</fullName>
    </submittedName>
</protein>